<evidence type="ECO:0000256" key="1">
    <source>
        <dbReference type="SAM" id="MobiDB-lite"/>
    </source>
</evidence>
<dbReference type="Proteomes" id="UP000765509">
    <property type="component" value="Unassembled WGS sequence"/>
</dbReference>
<feature type="chain" id="PRO_5040413480" evidence="2">
    <location>
        <begin position="19"/>
        <end position="310"/>
    </location>
</feature>
<sequence>MRCMILALWLGQLAFLQGKPTQGQFYLVKRAPMEVAPELTATKNLITKEEAPLREVADGSIKEAQKTNEQSLSTAQSTTLSETPLEGGVGPKKIESGPSTAPGGEEIRLKSTQRPNSESRSWWQRIVEWYRSSKSAMGRFSRRVRRFFTWDKTPKVTPEEKAKQGAEGQKDAKAAQEAATTAQKIQADENIKGTAASNTQGPKPSESGEEVATGPKPASEDDPAKTPKPIGGQAAAESSRDTPASQVAQEARVDDSVGTGPRIPDSKSKSLADPSDEPKPTSKTEEPTAEKVAREVQDDPPSKAETTRSA</sequence>
<keyword evidence="4" id="KW-1185">Reference proteome</keyword>
<accession>A0A9Q3DLG6</accession>
<feature type="compositionally biased region" description="Basic and acidic residues" evidence="1">
    <location>
        <begin position="56"/>
        <end position="66"/>
    </location>
</feature>
<feature type="compositionally biased region" description="Basic and acidic residues" evidence="1">
    <location>
        <begin position="156"/>
        <end position="174"/>
    </location>
</feature>
<feature type="compositionally biased region" description="Polar residues" evidence="1">
    <location>
        <begin position="110"/>
        <end position="120"/>
    </location>
</feature>
<evidence type="ECO:0000313" key="4">
    <source>
        <dbReference type="Proteomes" id="UP000765509"/>
    </source>
</evidence>
<keyword evidence="2" id="KW-0732">Signal</keyword>
<feature type="compositionally biased region" description="Basic and acidic residues" evidence="1">
    <location>
        <begin position="264"/>
        <end position="310"/>
    </location>
</feature>
<feature type="compositionally biased region" description="Low complexity" evidence="1">
    <location>
        <begin position="175"/>
        <end position="185"/>
    </location>
</feature>
<proteinExistence type="predicted"/>
<dbReference type="EMBL" id="AVOT02017776">
    <property type="protein sequence ID" value="MBW0504187.1"/>
    <property type="molecule type" value="Genomic_DNA"/>
</dbReference>
<evidence type="ECO:0000256" key="2">
    <source>
        <dbReference type="SAM" id="SignalP"/>
    </source>
</evidence>
<gene>
    <name evidence="3" type="ORF">O181_043902</name>
</gene>
<feature type="region of interest" description="Disordered" evidence="1">
    <location>
        <begin position="156"/>
        <end position="310"/>
    </location>
</feature>
<evidence type="ECO:0000313" key="3">
    <source>
        <dbReference type="EMBL" id="MBW0504187.1"/>
    </source>
</evidence>
<organism evidence="3 4">
    <name type="scientific">Austropuccinia psidii MF-1</name>
    <dbReference type="NCBI Taxonomy" id="1389203"/>
    <lineage>
        <taxon>Eukaryota</taxon>
        <taxon>Fungi</taxon>
        <taxon>Dikarya</taxon>
        <taxon>Basidiomycota</taxon>
        <taxon>Pucciniomycotina</taxon>
        <taxon>Pucciniomycetes</taxon>
        <taxon>Pucciniales</taxon>
        <taxon>Sphaerophragmiaceae</taxon>
        <taxon>Austropuccinia</taxon>
    </lineage>
</organism>
<feature type="signal peptide" evidence="2">
    <location>
        <begin position="1"/>
        <end position="18"/>
    </location>
</feature>
<comment type="caution">
    <text evidence="3">The sequence shown here is derived from an EMBL/GenBank/DDBJ whole genome shotgun (WGS) entry which is preliminary data.</text>
</comment>
<dbReference type="AlphaFoldDB" id="A0A9Q3DLG6"/>
<protein>
    <submittedName>
        <fullName evidence="3">Uncharacterized protein</fullName>
    </submittedName>
</protein>
<feature type="compositionally biased region" description="Low complexity" evidence="1">
    <location>
        <begin position="69"/>
        <end position="83"/>
    </location>
</feature>
<name>A0A9Q3DLG6_9BASI</name>
<feature type="region of interest" description="Disordered" evidence="1">
    <location>
        <begin position="56"/>
        <end position="120"/>
    </location>
</feature>
<reference evidence="3" key="1">
    <citation type="submission" date="2021-03" db="EMBL/GenBank/DDBJ databases">
        <title>Draft genome sequence of rust myrtle Austropuccinia psidii MF-1, a brazilian biotype.</title>
        <authorList>
            <person name="Quecine M.C."/>
            <person name="Pachon D.M.R."/>
            <person name="Bonatelli M.L."/>
            <person name="Correr F.H."/>
            <person name="Franceschini L.M."/>
            <person name="Leite T.F."/>
            <person name="Margarido G.R.A."/>
            <person name="Almeida C.A."/>
            <person name="Ferrarezi J.A."/>
            <person name="Labate C.A."/>
        </authorList>
    </citation>
    <scope>NUCLEOTIDE SEQUENCE</scope>
    <source>
        <strain evidence="3">MF-1</strain>
    </source>
</reference>